<dbReference type="PANTHER" id="PTHR30532:SF28">
    <property type="entry name" value="PETROBACTIN-BINDING PROTEIN YCLQ"/>
    <property type="match status" value="1"/>
</dbReference>
<dbReference type="CDD" id="cd01140">
    <property type="entry name" value="FatB"/>
    <property type="match status" value="1"/>
</dbReference>
<dbReference type="RefSeq" id="WP_188791227.1">
    <property type="nucleotide sequence ID" value="NZ_BMJV01000006.1"/>
</dbReference>
<evidence type="ECO:0000256" key="6">
    <source>
        <dbReference type="SAM" id="SignalP"/>
    </source>
</evidence>
<dbReference type="SUPFAM" id="SSF53807">
    <property type="entry name" value="Helical backbone' metal receptor"/>
    <property type="match status" value="1"/>
</dbReference>
<dbReference type="InterPro" id="IPR002491">
    <property type="entry name" value="ABC_transptr_periplasmic_BD"/>
</dbReference>
<dbReference type="Pfam" id="PF01497">
    <property type="entry name" value="Peripla_BP_2"/>
    <property type="match status" value="1"/>
</dbReference>
<dbReference type="EMBL" id="BMJV01000006">
    <property type="protein sequence ID" value="GGG80242.1"/>
    <property type="molecule type" value="Genomic_DNA"/>
</dbReference>
<keyword evidence="3" id="KW-0813">Transport</keyword>
<dbReference type="PROSITE" id="PS50983">
    <property type="entry name" value="FE_B12_PBP"/>
    <property type="match status" value="1"/>
</dbReference>
<feature type="chain" id="PRO_5035313032" evidence="6">
    <location>
        <begin position="20"/>
        <end position="306"/>
    </location>
</feature>
<dbReference type="Gene3D" id="3.40.50.1980">
    <property type="entry name" value="Nitrogenase molybdenum iron protein domain"/>
    <property type="match status" value="2"/>
</dbReference>
<comment type="subcellular location">
    <subcellularLocation>
        <location evidence="1">Cell envelope</location>
    </subcellularLocation>
</comment>
<evidence type="ECO:0000256" key="1">
    <source>
        <dbReference type="ARBA" id="ARBA00004196"/>
    </source>
</evidence>
<keyword evidence="4" id="KW-0408">Iron</keyword>
<reference evidence="8" key="1">
    <citation type="journal article" date="2014" name="Int. J. Syst. Evol. Microbiol.">
        <title>Complete genome sequence of Corynebacterium casei LMG S-19264T (=DSM 44701T), isolated from a smear-ripened cheese.</title>
        <authorList>
            <consortium name="US DOE Joint Genome Institute (JGI-PGF)"/>
            <person name="Walter F."/>
            <person name="Albersmeier A."/>
            <person name="Kalinowski J."/>
            <person name="Ruckert C."/>
        </authorList>
    </citation>
    <scope>NUCLEOTIDE SEQUENCE</scope>
    <source>
        <strain evidence="8">CGMCC 1.15762</strain>
    </source>
</reference>
<evidence type="ECO:0000256" key="3">
    <source>
        <dbReference type="ARBA" id="ARBA00022448"/>
    </source>
</evidence>
<evidence type="ECO:0000256" key="4">
    <source>
        <dbReference type="ARBA" id="ARBA00022496"/>
    </source>
</evidence>
<name>A0A8J2ZM97_9RHOB</name>
<evidence type="ECO:0000313" key="8">
    <source>
        <dbReference type="EMBL" id="GGG80242.1"/>
    </source>
</evidence>
<organism evidence="8 9">
    <name type="scientific">Salipiger pallidus</name>
    <dbReference type="NCBI Taxonomy" id="1775170"/>
    <lineage>
        <taxon>Bacteria</taxon>
        <taxon>Pseudomonadati</taxon>
        <taxon>Pseudomonadota</taxon>
        <taxon>Alphaproteobacteria</taxon>
        <taxon>Rhodobacterales</taxon>
        <taxon>Roseobacteraceae</taxon>
        <taxon>Salipiger</taxon>
    </lineage>
</organism>
<feature type="signal peptide" evidence="6">
    <location>
        <begin position="1"/>
        <end position="19"/>
    </location>
</feature>
<keyword evidence="4" id="KW-0406">Ion transport</keyword>
<evidence type="ECO:0000259" key="7">
    <source>
        <dbReference type="PROSITE" id="PS50983"/>
    </source>
</evidence>
<dbReference type="Proteomes" id="UP000617145">
    <property type="component" value="Unassembled WGS sequence"/>
</dbReference>
<feature type="domain" description="Fe/B12 periplasmic-binding" evidence="7">
    <location>
        <begin position="43"/>
        <end position="303"/>
    </location>
</feature>
<protein>
    <submittedName>
        <fullName evidence="8">Iron ABC transporter substrate-binding protein</fullName>
    </submittedName>
</protein>
<keyword evidence="4" id="KW-0410">Iron transport</keyword>
<dbReference type="InterPro" id="IPR051313">
    <property type="entry name" value="Bact_iron-sidero_bind"/>
</dbReference>
<dbReference type="PANTHER" id="PTHR30532">
    <property type="entry name" value="IRON III DICITRATE-BINDING PERIPLASMIC PROTEIN"/>
    <property type="match status" value="1"/>
</dbReference>
<comment type="similarity">
    <text evidence="2">Belongs to the bacterial solute-binding protein 8 family.</text>
</comment>
<gene>
    <name evidence="8" type="ORF">GCM10011415_32000</name>
</gene>
<evidence type="ECO:0000313" key="9">
    <source>
        <dbReference type="Proteomes" id="UP000617145"/>
    </source>
</evidence>
<keyword evidence="5 6" id="KW-0732">Signal</keyword>
<sequence>MRHLLIAGLVAGLSASAAAAQDDQVVTIDTATGPVELTAAPEKVVVFDAPAADTITALGQPIAGLPAPLYIEGIDEAQPDAQTVGTLFEPDYEALAVLQPDLIVAGGRSSAVVDGLSRIATTIDMTNEGRDMVAETRETVISYGTLFGMEAEAEELAAELDEKVTAVRAAAETQGDALVILTNGGKISAFGADSRFGWLHGALGMPEAHPGLEADRHGQAISFEFIAEADPDWIFVIDRGAAIQADGEAARATLDNQIVASTRAAQNDHIVYLSPGPMYISGGGASSLIQTLDEVLAAFETSASES</sequence>
<dbReference type="AlphaFoldDB" id="A0A8J2ZM97"/>
<evidence type="ECO:0000256" key="2">
    <source>
        <dbReference type="ARBA" id="ARBA00008814"/>
    </source>
</evidence>
<dbReference type="GO" id="GO:0030288">
    <property type="term" value="C:outer membrane-bounded periplasmic space"/>
    <property type="evidence" value="ECO:0007669"/>
    <property type="project" value="TreeGrafter"/>
</dbReference>
<comment type="caution">
    <text evidence="8">The sequence shown here is derived from an EMBL/GenBank/DDBJ whole genome shotgun (WGS) entry which is preliminary data.</text>
</comment>
<accession>A0A8J2ZM97</accession>
<keyword evidence="9" id="KW-1185">Reference proteome</keyword>
<dbReference type="InterPro" id="IPR033870">
    <property type="entry name" value="FatB"/>
</dbReference>
<reference evidence="8" key="2">
    <citation type="submission" date="2020-09" db="EMBL/GenBank/DDBJ databases">
        <authorList>
            <person name="Sun Q."/>
            <person name="Zhou Y."/>
        </authorList>
    </citation>
    <scope>NUCLEOTIDE SEQUENCE</scope>
    <source>
        <strain evidence="8">CGMCC 1.15762</strain>
    </source>
</reference>
<dbReference type="GO" id="GO:1901678">
    <property type="term" value="P:iron coordination entity transport"/>
    <property type="evidence" value="ECO:0007669"/>
    <property type="project" value="UniProtKB-ARBA"/>
</dbReference>
<proteinExistence type="inferred from homology"/>
<evidence type="ECO:0000256" key="5">
    <source>
        <dbReference type="ARBA" id="ARBA00022729"/>
    </source>
</evidence>